<evidence type="ECO:0000313" key="2">
    <source>
        <dbReference type="Proteomes" id="UP000308600"/>
    </source>
</evidence>
<organism evidence="1 2">
    <name type="scientific">Pluteus cervinus</name>
    <dbReference type="NCBI Taxonomy" id="181527"/>
    <lineage>
        <taxon>Eukaryota</taxon>
        <taxon>Fungi</taxon>
        <taxon>Dikarya</taxon>
        <taxon>Basidiomycota</taxon>
        <taxon>Agaricomycotina</taxon>
        <taxon>Agaricomycetes</taxon>
        <taxon>Agaricomycetidae</taxon>
        <taxon>Agaricales</taxon>
        <taxon>Pluteineae</taxon>
        <taxon>Pluteaceae</taxon>
        <taxon>Pluteus</taxon>
    </lineage>
</organism>
<protein>
    <submittedName>
        <fullName evidence="1">Uncharacterized protein</fullName>
    </submittedName>
</protein>
<dbReference type="EMBL" id="ML208300">
    <property type="protein sequence ID" value="TFK71311.1"/>
    <property type="molecule type" value="Genomic_DNA"/>
</dbReference>
<evidence type="ECO:0000313" key="1">
    <source>
        <dbReference type="EMBL" id="TFK71311.1"/>
    </source>
</evidence>
<gene>
    <name evidence="1" type="ORF">BDN72DRAFT_837916</name>
</gene>
<keyword evidence="2" id="KW-1185">Reference proteome</keyword>
<sequence length="638" mass="68059">MDYQPVSLSGDPTHEASSDEQSLKPTKPPQPSKFLRPRVYWPVLIILAQSLVLTFGWAFYGATRNQAIVLPNSVAKAYDDNAESITFVPAQIARMLSLSIDFFFSHAVRYALTMALSKPLSLFSIANGIRVSGGRPILNTISPKWTLTAAIVAVAALTQHASWTTLLTPRPLEFNTGVSGSELDLTNPDFLSEMLGAFTNGTLSPSRFSHILPLLEASGIAAGSGQIGLPAVVNFNHFTFSNSTGGILPVSFQDIRSELTIGEKIPTKLHVNGHPLGTAVYTTLTQQGFTADVNCTTGSGVPSVGFQTTQLGVAAGVPVISSTMTASCTGGTNQTIVASPQNGTLNAVYIAFCEGPDEHSLPTIIISGTGIYDFINTTQCDITSQVTTVDVQYMSDSTSDSEDLKFIDVLEVRGKVLTPEAAAIPLQTLLQSITLGQTQFSHATGDAISALLVSLNGAQGRDLSSDDVNSVVSAYFKGILEFGGTLVRLSYTETNNRLGANGQSDIPSSQQSIVNGTLTSRGVGYRKGNINLFLVLLPPTFLTAGSIILVILTLVRGRQHYHVDDQDYFDPKNILHVMAASSAGGLPHTFPSFMTKKKEFFKHGHSIKVRLGEVRPGHVGFVQSSDSDLGPETPAKFS</sequence>
<proteinExistence type="predicted"/>
<reference evidence="1 2" key="1">
    <citation type="journal article" date="2019" name="Nat. Ecol. Evol.">
        <title>Megaphylogeny resolves global patterns of mushroom evolution.</title>
        <authorList>
            <person name="Varga T."/>
            <person name="Krizsan K."/>
            <person name="Foldi C."/>
            <person name="Dima B."/>
            <person name="Sanchez-Garcia M."/>
            <person name="Sanchez-Ramirez S."/>
            <person name="Szollosi G.J."/>
            <person name="Szarkandi J.G."/>
            <person name="Papp V."/>
            <person name="Albert L."/>
            <person name="Andreopoulos W."/>
            <person name="Angelini C."/>
            <person name="Antonin V."/>
            <person name="Barry K.W."/>
            <person name="Bougher N.L."/>
            <person name="Buchanan P."/>
            <person name="Buyck B."/>
            <person name="Bense V."/>
            <person name="Catcheside P."/>
            <person name="Chovatia M."/>
            <person name="Cooper J."/>
            <person name="Damon W."/>
            <person name="Desjardin D."/>
            <person name="Finy P."/>
            <person name="Geml J."/>
            <person name="Haridas S."/>
            <person name="Hughes K."/>
            <person name="Justo A."/>
            <person name="Karasinski D."/>
            <person name="Kautmanova I."/>
            <person name="Kiss B."/>
            <person name="Kocsube S."/>
            <person name="Kotiranta H."/>
            <person name="LaButti K.M."/>
            <person name="Lechner B.E."/>
            <person name="Liimatainen K."/>
            <person name="Lipzen A."/>
            <person name="Lukacs Z."/>
            <person name="Mihaltcheva S."/>
            <person name="Morgado L.N."/>
            <person name="Niskanen T."/>
            <person name="Noordeloos M.E."/>
            <person name="Ohm R.A."/>
            <person name="Ortiz-Santana B."/>
            <person name="Ovrebo C."/>
            <person name="Racz N."/>
            <person name="Riley R."/>
            <person name="Savchenko A."/>
            <person name="Shiryaev A."/>
            <person name="Soop K."/>
            <person name="Spirin V."/>
            <person name="Szebenyi C."/>
            <person name="Tomsovsky M."/>
            <person name="Tulloss R.E."/>
            <person name="Uehling J."/>
            <person name="Grigoriev I.V."/>
            <person name="Vagvolgyi C."/>
            <person name="Papp T."/>
            <person name="Martin F.M."/>
            <person name="Miettinen O."/>
            <person name="Hibbett D.S."/>
            <person name="Nagy L.G."/>
        </authorList>
    </citation>
    <scope>NUCLEOTIDE SEQUENCE [LARGE SCALE GENOMIC DNA]</scope>
    <source>
        <strain evidence="1 2">NL-1719</strain>
    </source>
</reference>
<accession>A0ACD3B102</accession>
<name>A0ACD3B102_9AGAR</name>
<dbReference type="Proteomes" id="UP000308600">
    <property type="component" value="Unassembled WGS sequence"/>
</dbReference>